<proteinExistence type="predicted"/>
<feature type="transmembrane region" description="Helical" evidence="1">
    <location>
        <begin position="56"/>
        <end position="74"/>
    </location>
</feature>
<evidence type="ECO:0000256" key="1">
    <source>
        <dbReference type="SAM" id="Phobius"/>
    </source>
</evidence>
<dbReference type="AlphaFoldDB" id="A0A7K3QRA4"/>
<keyword evidence="1" id="KW-0472">Membrane</keyword>
<evidence type="ECO:0000313" key="2">
    <source>
        <dbReference type="EMBL" id="NEB92428.1"/>
    </source>
</evidence>
<protein>
    <submittedName>
        <fullName evidence="2">Uncharacterized protein</fullName>
    </submittedName>
</protein>
<organism evidence="2 3">
    <name type="scientific">Streptomyces bauhiniae</name>
    <dbReference type="NCBI Taxonomy" id="2340725"/>
    <lineage>
        <taxon>Bacteria</taxon>
        <taxon>Bacillati</taxon>
        <taxon>Actinomycetota</taxon>
        <taxon>Actinomycetes</taxon>
        <taxon>Kitasatosporales</taxon>
        <taxon>Streptomycetaceae</taxon>
        <taxon>Streptomyces</taxon>
    </lineage>
</organism>
<gene>
    <name evidence="2" type="ORF">G3I21_11985</name>
</gene>
<dbReference type="EMBL" id="JAAGMR010000145">
    <property type="protein sequence ID" value="NEB92428.1"/>
    <property type="molecule type" value="Genomic_DNA"/>
</dbReference>
<sequence length="100" mass="10113">MNRPTWPTLTTVTVAGLLAAFLAVIGTSSALAGVAAYAAVVSSLAHAMAAPVTRTVGASVLVVVTTLILTLRACRTLIDAALWLLTTGREGALHTVKATA</sequence>
<keyword evidence="1" id="KW-1133">Transmembrane helix</keyword>
<name>A0A7K3QRA4_9ACTN</name>
<dbReference type="RefSeq" id="WP_164188226.1">
    <property type="nucleotide sequence ID" value="NZ_JAAGMR010000145.1"/>
</dbReference>
<keyword evidence="1" id="KW-0812">Transmembrane</keyword>
<reference evidence="2 3" key="1">
    <citation type="submission" date="2020-01" db="EMBL/GenBank/DDBJ databases">
        <title>Insect and environment-associated Actinomycetes.</title>
        <authorList>
            <person name="Currrie C."/>
            <person name="Chevrette M."/>
            <person name="Carlson C."/>
            <person name="Stubbendieck R."/>
            <person name="Wendt-Pienkowski E."/>
        </authorList>
    </citation>
    <scope>NUCLEOTIDE SEQUENCE [LARGE SCALE GENOMIC DNA]</scope>
    <source>
        <strain evidence="2 3">SID7754</strain>
    </source>
</reference>
<dbReference type="Proteomes" id="UP000470520">
    <property type="component" value="Unassembled WGS sequence"/>
</dbReference>
<evidence type="ECO:0000313" key="3">
    <source>
        <dbReference type="Proteomes" id="UP000470520"/>
    </source>
</evidence>
<comment type="caution">
    <text evidence="2">The sequence shown here is derived from an EMBL/GenBank/DDBJ whole genome shotgun (WGS) entry which is preliminary data.</text>
</comment>
<accession>A0A7K3QRA4</accession>